<evidence type="ECO:0000256" key="9">
    <source>
        <dbReference type="ARBA" id="ARBA00038276"/>
    </source>
</evidence>
<dbReference type="Gene3D" id="3.30.460.10">
    <property type="entry name" value="Beta Polymerase, domain 2"/>
    <property type="match status" value="1"/>
</dbReference>
<evidence type="ECO:0000256" key="3">
    <source>
        <dbReference type="ARBA" id="ARBA00022679"/>
    </source>
</evidence>
<keyword evidence="8" id="KW-0460">Magnesium</keyword>
<evidence type="ECO:0000256" key="8">
    <source>
        <dbReference type="ARBA" id="ARBA00022842"/>
    </source>
</evidence>
<dbReference type="InterPro" id="IPR043519">
    <property type="entry name" value="NT_sf"/>
</dbReference>
<keyword evidence="7" id="KW-0067">ATP-binding</keyword>
<proteinExistence type="inferred from homology"/>
<evidence type="ECO:0000256" key="2">
    <source>
        <dbReference type="ARBA" id="ARBA00022649"/>
    </source>
</evidence>
<protein>
    <recommendedName>
        <fullName evidence="10">Polymerase nucleotidyl transferase domain-containing protein</fullName>
    </recommendedName>
</protein>
<feature type="domain" description="Polymerase nucleotidyl transferase" evidence="10">
    <location>
        <begin position="12"/>
        <end position="91"/>
    </location>
</feature>
<sequence>MNRILTDKLNVLQDICKTYHVDKLYAFGSICTDKFNDNSDIDFLVYFEPMDYGDYADNYFKLCEKLEDLFKRKVDLLTNKSLSNPYFIKSVDNTKKMLYA</sequence>
<dbReference type="InterPro" id="IPR052038">
    <property type="entry name" value="Type-VII_TA_antitoxin"/>
</dbReference>
<dbReference type="GO" id="GO:0016779">
    <property type="term" value="F:nucleotidyltransferase activity"/>
    <property type="evidence" value="ECO:0007669"/>
    <property type="project" value="UniProtKB-KW"/>
</dbReference>
<evidence type="ECO:0000256" key="4">
    <source>
        <dbReference type="ARBA" id="ARBA00022695"/>
    </source>
</evidence>
<dbReference type="EMBL" id="BARV01017066">
    <property type="protein sequence ID" value="GAI19461.1"/>
    <property type="molecule type" value="Genomic_DNA"/>
</dbReference>
<reference evidence="11" key="1">
    <citation type="journal article" date="2014" name="Front. Microbiol.">
        <title>High frequency of phylogenetically diverse reductive dehalogenase-homologous genes in deep subseafloor sedimentary metagenomes.</title>
        <authorList>
            <person name="Kawai M."/>
            <person name="Futagami T."/>
            <person name="Toyoda A."/>
            <person name="Takaki Y."/>
            <person name="Nishi S."/>
            <person name="Hori S."/>
            <person name="Arai W."/>
            <person name="Tsubouchi T."/>
            <person name="Morono Y."/>
            <person name="Uchiyama I."/>
            <person name="Ito T."/>
            <person name="Fujiyama A."/>
            <person name="Inagaki F."/>
            <person name="Takami H."/>
        </authorList>
    </citation>
    <scope>NUCLEOTIDE SEQUENCE</scope>
    <source>
        <strain evidence="11">Expedition CK06-06</strain>
    </source>
</reference>
<dbReference type="PANTHER" id="PTHR33571">
    <property type="entry name" value="SSL8005 PROTEIN"/>
    <property type="match status" value="1"/>
</dbReference>
<dbReference type="GO" id="GO:0046872">
    <property type="term" value="F:metal ion binding"/>
    <property type="evidence" value="ECO:0007669"/>
    <property type="project" value="UniProtKB-KW"/>
</dbReference>
<keyword evidence="6" id="KW-0547">Nucleotide-binding</keyword>
<evidence type="ECO:0000259" key="10">
    <source>
        <dbReference type="Pfam" id="PF01909"/>
    </source>
</evidence>
<dbReference type="PANTHER" id="PTHR33571:SF12">
    <property type="entry name" value="BSL3053 PROTEIN"/>
    <property type="match status" value="1"/>
</dbReference>
<evidence type="ECO:0000256" key="5">
    <source>
        <dbReference type="ARBA" id="ARBA00022723"/>
    </source>
</evidence>
<evidence type="ECO:0000256" key="1">
    <source>
        <dbReference type="ARBA" id="ARBA00001946"/>
    </source>
</evidence>
<keyword evidence="2" id="KW-1277">Toxin-antitoxin system</keyword>
<comment type="cofactor">
    <cofactor evidence="1">
        <name>Mg(2+)</name>
        <dbReference type="ChEBI" id="CHEBI:18420"/>
    </cofactor>
</comment>
<comment type="caution">
    <text evidence="11">The sequence shown here is derived from an EMBL/GenBank/DDBJ whole genome shotgun (WGS) entry which is preliminary data.</text>
</comment>
<keyword evidence="5" id="KW-0479">Metal-binding</keyword>
<accession>X1MN73</accession>
<dbReference type="CDD" id="cd05403">
    <property type="entry name" value="NT_KNTase_like"/>
    <property type="match status" value="1"/>
</dbReference>
<comment type="similarity">
    <text evidence="9">Belongs to the MntA antitoxin family.</text>
</comment>
<dbReference type="AlphaFoldDB" id="X1MN73"/>
<keyword evidence="4" id="KW-0548">Nucleotidyltransferase</keyword>
<evidence type="ECO:0000313" key="11">
    <source>
        <dbReference type="EMBL" id="GAI19461.1"/>
    </source>
</evidence>
<dbReference type="GO" id="GO:0005524">
    <property type="term" value="F:ATP binding"/>
    <property type="evidence" value="ECO:0007669"/>
    <property type="project" value="UniProtKB-KW"/>
</dbReference>
<keyword evidence="3" id="KW-0808">Transferase</keyword>
<dbReference type="Pfam" id="PF01909">
    <property type="entry name" value="NTP_transf_2"/>
    <property type="match status" value="1"/>
</dbReference>
<name>X1MN73_9ZZZZ</name>
<organism evidence="11">
    <name type="scientific">marine sediment metagenome</name>
    <dbReference type="NCBI Taxonomy" id="412755"/>
    <lineage>
        <taxon>unclassified sequences</taxon>
        <taxon>metagenomes</taxon>
        <taxon>ecological metagenomes</taxon>
    </lineage>
</organism>
<gene>
    <name evidence="11" type="ORF">S06H3_29148</name>
</gene>
<evidence type="ECO:0000256" key="6">
    <source>
        <dbReference type="ARBA" id="ARBA00022741"/>
    </source>
</evidence>
<dbReference type="InterPro" id="IPR002934">
    <property type="entry name" value="Polymerase_NTP_transf_dom"/>
</dbReference>
<evidence type="ECO:0000256" key="7">
    <source>
        <dbReference type="ARBA" id="ARBA00022840"/>
    </source>
</evidence>
<dbReference type="SUPFAM" id="SSF81301">
    <property type="entry name" value="Nucleotidyltransferase"/>
    <property type="match status" value="1"/>
</dbReference>